<feature type="transmembrane region" description="Helical" evidence="8">
    <location>
        <begin position="126"/>
        <end position="148"/>
    </location>
</feature>
<dbReference type="Pfam" id="PF01594">
    <property type="entry name" value="AI-2E_transport"/>
    <property type="match status" value="1"/>
</dbReference>
<sequence>MHCPRSLAVMLAIAFAMGIFVLFGMIVYHSIQSLQHDWHIYELGAEQAVDNLNAWLTKLHVSLNDDLVPYLMDNLKKAIPTLVNDIWVAVANGALVLIFLVYLLGSRPQELPPGVWRKIDIHIRRYIRLKTFVCVLIAVLVGCCLSLLRVPFSGLFGLLTFVLNYIPNFGPIVATLLPLPLVVFSPDLSVTAKVLALVLPSLGHFFVGYYLEPRLFGEHLEVHPIIILLSLAFWSVLWGVSGMILSVPLIACMRIVCQNLEHPYARVAARIIEGRLFDAGLDGRNGGKPPCAGSEGPRGYYQNRTAEETPIQPVGVAPTLSEGVMANHAL</sequence>
<name>I2CPB0_NANGC</name>
<dbReference type="InterPro" id="IPR002549">
    <property type="entry name" value="AI-2E-like"/>
</dbReference>
<evidence type="ECO:0000256" key="4">
    <source>
        <dbReference type="ARBA" id="ARBA00022475"/>
    </source>
</evidence>
<feature type="transmembrane region" description="Helical" evidence="8">
    <location>
        <begin position="154"/>
        <end position="182"/>
    </location>
</feature>
<dbReference type="PANTHER" id="PTHR21716">
    <property type="entry name" value="TRANSMEMBRANE PROTEIN"/>
    <property type="match status" value="1"/>
</dbReference>
<organism evidence="9">
    <name type="scientific">Nannochloropsis gaditana (strain CCMP526)</name>
    <name type="common">Green microalga</name>
    <name type="synonym">Microchloropsis gaditana</name>
    <dbReference type="NCBI Taxonomy" id="1093141"/>
    <lineage>
        <taxon>Eukaryota</taxon>
        <taxon>Sar</taxon>
        <taxon>Stramenopiles</taxon>
        <taxon>Ochrophyta</taxon>
        <taxon>Eustigmatophyceae</taxon>
        <taxon>Eustigmatales</taxon>
        <taxon>Monodopsidaceae</taxon>
        <taxon>Nannochloropsis</taxon>
    </lineage>
</organism>
<protein>
    <submittedName>
        <fullName evidence="9">Membrane protein-a permease</fullName>
    </submittedName>
</protein>
<accession>I2CPB0</accession>
<keyword evidence="4" id="KW-1003">Cell membrane</keyword>
<dbReference type="EMBL" id="JU965680">
    <property type="protein sequence ID" value="AFJ68743.1"/>
    <property type="molecule type" value="mRNA"/>
</dbReference>
<evidence type="ECO:0000256" key="5">
    <source>
        <dbReference type="ARBA" id="ARBA00022692"/>
    </source>
</evidence>
<feature type="transmembrane region" description="Helical" evidence="8">
    <location>
        <begin position="86"/>
        <end position="105"/>
    </location>
</feature>
<keyword evidence="3" id="KW-0813">Transport</keyword>
<feature type="transmembrane region" description="Helical" evidence="8">
    <location>
        <begin position="7"/>
        <end position="28"/>
    </location>
</feature>
<proteinExistence type="evidence at transcript level"/>
<keyword evidence="6 8" id="KW-1133">Transmembrane helix</keyword>
<feature type="transmembrane region" description="Helical" evidence="8">
    <location>
        <begin position="194"/>
        <end position="211"/>
    </location>
</feature>
<evidence type="ECO:0000256" key="2">
    <source>
        <dbReference type="ARBA" id="ARBA00009773"/>
    </source>
</evidence>
<evidence type="ECO:0000256" key="8">
    <source>
        <dbReference type="SAM" id="Phobius"/>
    </source>
</evidence>
<comment type="similarity">
    <text evidence="2">Belongs to the autoinducer-2 exporter (AI-2E) (TC 2.A.86) family.</text>
</comment>
<reference evidence="9" key="1">
    <citation type="journal article" date="2012" name="Bioengineered">
        <title>Additional insights into the genome of the oleaginous model alga Nannochloropsis gaditana.</title>
        <authorList>
            <person name="Jinkerson R.E."/>
            <person name="Radakovits R."/>
            <person name="Posewitz M.C."/>
        </authorList>
    </citation>
    <scope>NUCLEOTIDE SEQUENCE</scope>
    <source>
        <strain evidence="9">CCMP526</strain>
    </source>
</reference>
<dbReference type="AlphaFoldDB" id="I2CPB0"/>
<dbReference type="PANTHER" id="PTHR21716:SF53">
    <property type="entry name" value="PERMEASE PERM-RELATED"/>
    <property type="match status" value="1"/>
</dbReference>
<keyword evidence="7 8" id="KW-0472">Membrane</keyword>
<comment type="subcellular location">
    <subcellularLocation>
        <location evidence="1">Cell membrane</location>
        <topology evidence="1">Multi-pass membrane protein</topology>
    </subcellularLocation>
</comment>
<gene>
    <name evidence="9" type="ORF">NGATSA_3009600</name>
</gene>
<reference evidence="9" key="2">
    <citation type="journal article" date="2012" name="Nat. Commun.">
        <title>Draft genome sequence and genetic transformation of the oleaginous alga Nannochloropis gaditana.</title>
        <authorList>
            <person name="Radakovits R."/>
            <person name="Jinkerson R.E."/>
            <person name="Fuerstenberg S.I."/>
            <person name="Tae H."/>
            <person name="Settlage R.E."/>
            <person name="Boore J.L."/>
            <person name="Posewitz M.C."/>
        </authorList>
    </citation>
    <scope>NUCLEOTIDE SEQUENCE</scope>
    <source>
        <strain evidence="9">CCMP526</strain>
    </source>
</reference>
<evidence type="ECO:0000256" key="3">
    <source>
        <dbReference type="ARBA" id="ARBA00022448"/>
    </source>
</evidence>
<evidence type="ECO:0000256" key="7">
    <source>
        <dbReference type="ARBA" id="ARBA00023136"/>
    </source>
</evidence>
<evidence type="ECO:0000256" key="1">
    <source>
        <dbReference type="ARBA" id="ARBA00004651"/>
    </source>
</evidence>
<evidence type="ECO:0000256" key="6">
    <source>
        <dbReference type="ARBA" id="ARBA00022989"/>
    </source>
</evidence>
<evidence type="ECO:0000313" key="9">
    <source>
        <dbReference type="EMBL" id="AFJ68743.1"/>
    </source>
</evidence>
<dbReference type="GO" id="GO:0005886">
    <property type="term" value="C:plasma membrane"/>
    <property type="evidence" value="ECO:0007669"/>
    <property type="project" value="UniProtKB-SubCell"/>
</dbReference>
<feature type="transmembrane region" description="Helical" evidence="8">
    <location>
        <begin position="223"/>
        <end position="245"/>
    </location>
</feature>
<keyword evidence="5 8" id="KW-0812">Transmembrane</keyword>